<name>A0A0N0NIC7_9EURO</name>
<evidence type="ECO:0000313" key="8">
    <source>
        <dbReference type="EMBL" id="KPI35588.1"/>
    </source>
</evidence>
<keyword evidence="1" id="KW-0479">Metal-binding</keyword>
<dbReference type="RefSeq" id="XP_017995551.1">
    <property type="nucleotide sequence ID" value="XM_018144949.1"/>
</dbReference>
<dbReference type="STRING" id="1664694.A0A0N0NIC7"/>
<keyword evidence="2" id="KW-0862">Zinc</keyword>
<dbReference type="GO" id="GO:0001228">
    <property type="term" value="F:DNA-binding transcription activator activity, RNA polymerase II-specific"/>
    <property type="evidence" value="ECO:0007669"/>
    <property type="project" value="TreeGrafter"/>
</dbReference>
<protein>
    <recommendedName>
        <fullName evidence="7">Xylanolytic transcriptional activator regulatory domain-containing protein</fullName>
    </recommendedName>
</protein>
<evidence type="ECO:0000259" key="7">
    <source>
        <dbReference type="Pfam" id="PF04082"/>
    </source>
</evidence>
<evidence type="ECO:0000313" key="9">
    <source>
        <dbReference type="Proteomes" id="UP000038010"/>
    </source>
</evidence>
<proteinExistence type="predicted"/>
<accession>A0A0N0NIC7</accession>
<evidence type="ECO:0000256" key="3">
    <source>
        <dbReference type="ARBA" id="ARBA00023015"/>
    </source>
</evidence>
<dbReference type="GO" id="GO:0005634">
    <property type="term" value="C:nucleus"/>
    <property type="evidence" value="ECO:0007669"/>
    <property type="project" value="TreeGrafter"/>
</dbReference>
<evidence type="ECO:0000256" key="2">
    <source>
        <dbReference type="ARBA" id="ARBA00022833"/>
    </source>
</evidence>
<dbReference type="VEuPathDB" id="FungiDB:AB675_4786"/>
<keyword evidence="3" id="KW-0805">Transcription regulation</keyword>
<dbReference type="CDD" id="cd12148">
    <property type="entry name" value="fungal_TF_MHR"/>
    <property type="match status" value="1"/>
</dbReference>
<dbReference type="Proteomes" id="UP000038010">
    <property type="component" value="Unassembled WGS sequence"/>
</dbReference>
<dbReference type="InterPro" id="IPR051430">
    <property type="entry name" value="Fungal_TF_Env_Response"/>
</dbReference>
<dbReference type="EMBL" id="LFJN01000038">
    <property type="protein sequence ID" value="KPI35588.1"/>
    <property type="molecule type" value="Genomic_DNA"/>
</dbReference>
<comment type="caution">
    <text evidence="8">The sequence shown here is derived from an EMBL/GenBank/DDBJ whole genome shotgun (WGS) entry which is preliminary data.</text>
</comment>
<keyword evidence="5" id="KW-0804">Transcription</keyword>
<dbReference type="PANTHER" id="PTHR31944:SF131">
    <property type="entry name" value="HEME-RESPONSIVE ZINC FINGER TRANSCRIPTION FACTOR HAP1"/>
    <property type="match status" value="1"/>
</dbReference>
<keyword evidence="9" id="KW-1185">Reference proteome</keyword>
<gene>
    <name evidence="8" type="ORF">AB675_4786</name>
</gene>
<dbReference type="GO" id="GO:0006351">
    <property type="term" value="P:DNA-templated transcription"/>
    <property type="evidence" value="ECO:0007669"/>
    <property type="project" value="InterPro"/>
</dbReference>
<dbReference type="Pfam" id="PF04082">
    <property type="entry name" value="Fungal_trans"/>
    <property type="match status" value="1"/>
</dbReference>
<evidence type="ECO:0000256" key="5">
    <source>
        <dbReference type="ARBA" id="ARBA00023163"/>
    </source>
</evidence>
<dbReference type="GO" id="GO:0000978">
    <property type="term" value="F:RNA polymerase II cis-regulatory region sequence-specific DNA binding"/>
    <property type="evidence" value="ECO:0007669"/>
    <property type="project" value="TreeGrafter"/>
</dbReference>
<dbReference type="AlphaFoldDB" id="A0A0N0NIC7"/>
<dbReference type="OrthoDB" id="5414787at2759"/>
<dbReference type="PANTHER" id="PTHR31944">
    <property type="entry name" value="HEME-RESPONSIVE ZINC FINGER TRANSCRIPTION FACTOR HAP1"/>
    <property type="match status" value="1"/>
</dbReference>
<keyword evidence="6" id="KW-0539">Nucleus</keyword>
<keyword evidence="4" id="KW-0238">DNA-binding</keyword>
<evidence type="ECO:0000256" key="4">
    <source>
        <dbReference type="ARBA" id="ARBA00023125"/>
    </source>
</evidence>
<dbReference type="InterPro" id="IPR007219">
    <property type="entry name" value="XnlR_reg_dom"/>
</dbReference>
<dbReference type="GeneID" id="28736828"/>
<reference evidence="8 9" key="1">
    <citation type="submission" date="2015-06" db="EMBL/GenBank/DDBJ databases">
        <title>Draft genome of the ant-associated black yeast Phialophora attae CBS 131958.</title>
        <authorList>
            <person name="Moreno L.F."/>
            <person name="Stielow B.J."/>
            <person name="de Hoog S."/>
            <person name="Vicente V.A."/>
            <person name="Weiss V.A."/>
            <person name="de Vries M."/>
            <person name="Cruz L.M."/>
            <person name="Souza E.M."/>
        </authorList>
    </citation>
    <scope>NUCLEOTIDE SEQUENCE [LARGE SCALE GENOMIC DNA]</scope>
    <source>
        <strain evidence="8 9">CBS 131958</strain>
    </source>
</reference>
<dbReference type="GO" id="GO:0008270">
    <property type="term" value="F:zinc ion binding"/>
    <property type="evidence" value="ECO:0007669"/>
    <property type="project" value="InterPro"/>
</dbReference>
<sequence>MQATTNSWLDVCIRLSELYFDNLEHCFRILHRNTFFEQLNEFFSPAAAPQQDSTFVVQMLAVVCMGAMMGINNECQDVLRAQNGTIVDMTVLYMEQFLESMGSKKYYTVSTLQTKLLFLLLRWMRLDKHNDLWRASGDVLRHCLILKMDKDPDELAEAYTPLEAELRRRLWYTIVEEDMMLSILRNMPCMVPSFSTKPPLNINDAELHSHGPTPTPRSLDEWTDSLCQCVLAESAKDRLHACRDLHSTNSLDYAHVLSHTRSFEKILDTLPPPLRFSHQNDAAHKVPSRLMARMELDISVRRPLMHLYAPFAHASDKSGEFAEARAGYLQSCLMLDIYQDLFDPKYSELGVERPEGYWDFFYNLYRSELHQSISGICLELKRISNSSLPDTQGPNTGPFKKPSHNRVSLTRAVKESLEPMVRRVSRLGSDVKQLSYFTIVFNSVNTVQYSEENVIDALEELVAACRLQLQRNDIPIVASQKEAPTDSASGWTPGPGNDVSWTNLADFPFEFDYGNELGIAFS</sequence>
<evidence type="ECO:0000256" key="1">
    <source>
        <dbReference type="ARBA" id="ARBA00022723"/>
    </source>
</evidence>
<feature type="domain" description="Xylanolytic transcriptional activator regulatory" evidence="7">
    <location>
        <begin position="18"/>
        <end position="238"/>
    </location>
</feature>
<organism evidence="8 9">
    <name type="scientific">Cyphellophora attinorum</name>
    <dbReference type="NCBI Taxonomy" id="1664694"/>
    <lineage>
        <taxon>Eukaryota</taxon>
        <taxon>Fungi</taxon>
        <taxon>Dikarya</taxon>
        <taxon>Ascomycota</taxon>
        <taxon>Pezizomycotina</taxon>
        <taxon>Eurotiomycetes</taxon>
        <taxon>Chaetothyriomycetidae</taxon>
        <taxon>Chaetothyriales</taxon>
        <taxon>Cyphellophoraceae</taxon>
        <taxon>Cyphellophora</taxon>
    </lineage>
</organism>
<evidence type="ECO:0000256" key="6">
    <source>
        <dbReference type="ARBA" id="ARBA00023242"/>
    </source>
</evidence>